<gene>
    <name evidence="1" type="ORF">JDV02_001900</name>
</gene>
<dbReference type="Proteomes" id="UP000829364">
    <property type="component" value="Chromosome 2"/>
</dbReference>
<accession>A0A9Q8V758</accession>
<organism evidence="1 2">
    <name type="scientific">Purpureocillium takamizusanense</name>
    <dbReference type="NCBI Taxonomy" id="2060973"/>
    <lineage>
        <taxon>Eukaryota</taxon>
        <taxon>Fungi</taxon>
        <taxon>Dikarya</taxon>
        <taxon>Ascomycota</taxon>
        <taxon>Pezizomycotina</taxon>
        <taxon>Sordariomycetes</taxon>
        <taxon>Hypocreomycetidae</taxon>
        <taxon>Hypocreales</taxon>
        <taxon>Ophiocordycipitaceae</taxon>
        <taxon>Purpureocillium</taxon>
    </lineage>
</organism>
<dbReference type="OrthoDB" id="3520662at2759"/>
<sequence length="224" mass="24619">MHATVMRRTQPDSVEAAVDRLREESRTIQNRGGLTSRQVERVDDAFALLASGEPPPGSTGAANRSKYLKVLKRVEEINGLAYVVLCAAGLGRSTIACMKESMRVGLPIEMKKQKDDLDQPALEKIASTYTTKQHSEVSSFGHNALSMAGEALEPDYGLALTTTSQYTGDAYELTWDDARMIAKSGQDVGKVYLIDTYAETAHSFVIMPVSLEMTNHFAMRRARV</sequence>
<dbReference type="AlphaFoldDB" id="A0A9Q8V758"/>
<keyword evidence="2" id="KW-1185">Reference proteome</keyword>
<dbReference type="RefSeq" id="XP_047838844.1">
    <property type="nucleotide sequence ID" value="XM_047982874.1"/>
</dbReference>
<protein>
    <submittedName>
        <fullName evidence="1">Uncharacterized protein</fullName>
    </submittedName>
</protein>
<proteinExistence type="predicted"/>
<evidence type="ECO:0000313" key="1">
    <source>
        <dbReference type="EMBL" id="UNI15363.1"/>
    </source>
</evidence>
<dbReference type="KEGG" id="ptkz:JDV02_001900"/>
<dbReference type="EMBL" id="CP086355">
    <property type="protein sequence ID" value="UNI15363.1"/>
    <property type="molecule type" value="Genomic_DNA"/>
</dbReference>
<reference evidence="1" key="1">
    <citation type="submission" date="2021-11" db="EMBL/GenBank/DDBJ databases">
        <title>Purpureocillium_takamizusanense_genome.</title>
        <authorList>
            <person name="Nguyen N.-H."/>
        </authorList>
    </citation>
    <scope>NUCLEOTIDE SEQUENCE</scope>
    <source>
        <strain evidence="1">PT3</strain>
    </source>
</reference>
<name>A0A9Q8V758_9HYPO</name>
<dbReference type="GeneID" id="72063861"/>
<evidence type="ECO:0000313" key="2">
    <source>
        <dbReference type="Proteomes" id="UP000829364"/>
    </source>
</evidence>